<reference evidence="6" key="1">
    <citation type="journal article" date="2011" name="BMC Genomics">
        <title>Complete genome sequence of the filamentous anoxygenic phototrophic bacterium Chloroflexus aurantiacus.</title>
        <authorList>
            <person name="Tang K.H."/>
            <person name="Barry K."/>
            <person name="Chertkov O."/>
            <person name="Dalin E."/>
            <person name="Han C.S."/>
            <person name="Hauser L.J."/>
            <person name="Honchak B.M."/>
            <person name="Karbach L.E."/>
            <person name="Land M.L."/>
            <person name="Lapidus A."/>
            <person name="Larimer F.W."/>
            <person name="Mikhailova N."/>
            <person name="Pitluck S."/>
            <person name="Pierson B.K."/>
            <person name="Blankenship R.E."/>
        </authorList>
    </citation>
    <scope>NUCLEOTIDE SEQUENCE [LARGE SCALE GENOMIC DNA]</scope>
    <source>
        <strain evidence="6">ATCC 29366 / DSM 635 / J-10-fl</strain>
    </source>
</reference>
<dbReference type="NCBIfam" id="TIGR00229">
    <property type="entry name" value="sensory_box"/>
    <property type="match status" value="2"/>
</dbReference>
<dbReference type="KEGG" id="cau:Caur_3878"/>
<dbReference type="InterPro" id="IPR036513">
    <property type="entry name" value="STAS_dom_sf"/>
</dbReference>
<dbReference type="PROSITE" id="PS50112">
    <property type="entry name" value="PAS"/>
    <property type="match status" value="2"/>
</dbReference>
<dbReference type="SUPFAM" id="SSF55785">
    <property type="entry name" value="PYP-like sensor domain (PAS domain)"/>
    <property type="match status" value="3"/>
</dbReference>
<dbReference type="HOGENOM" id="CLU_026775_5_0_0"/>
<dbReference type="Gene3D" id="3.30.750.24">
    <property type="entry name" value="STAS domain"/>
    <property type="match status" value="1"/>
</dbReference>
<accession>A9WDD6</accession>
<dbReference type="InterPro" id="IPR002645">
    <property type="entry name" value="STAS_dom"/>
</dbReference>
<feature type="domain" description="PAS" evidence="2">
    <location>
        <begin position="18"/>
        <end position="88"/>
    </location>
</feature>
<proteinExistence type="predicted"/>
<dbReference type="Proteomes" id="UP000002008">
    <property type="component" value="Chromosome"/>
</dbReference>
<evidence type="ECO:0000259" key="3">
    <source>
        <dbReference type="PROSITE" id="PS50113"/>
    </source>
</evidence>
<dbReference type="InterPro" id="IPR001610">
    <property type="entry name" value="PAC"/>
</dbReference>
<dbReference type="CDD" id="cd07041">
    <property type="entry name" value="STAS_RsbR_RsbS_like"/>
    <property type="match status" value="1"/>
</dbReference>
<evidence type="ECO:0000313" key="5">
    <source>
        <dbReference type="EMBL" id="ABY37055.1"/>
    </source>
</evidence>
<evidence type="ECO:0000256" key="1">
    <source>
        <dbReference type="ARBA" id="ARBA00022553"/>
    </source>
</evidence>
<dbReference type="AlphaFoldDB" id="A9WDD6"/>
<dbReference type="InterPro" id="IPR000014">
    <property type="entry name" value="PAS"/>
</dbReference>
<dbReference type="SMART" id="SM00091">
    <property type="entry name" value="PAS"/>
    <property type="match status" value="3"/>
</dbReference>
<dbReference type="EnsemblBacteria" id="ABY37055">
    <property type="protein sequence ID" value="ABY37055"/>
    <property type="gene ID" value="Caur_3878"/>
</dbReference>
<dbReference type="RefSeq" id="WP_012259708.1">
    <property type="nucleotide sequence ID" value="NC_010175.1"/>
</dbReference>
<dbReference type="GO" id="GO:0006355">
    <property type="term" value="P:regulation of DNA-templated transcription"/>
    <property type="evidence" value="ECO:0007669"/>
    <property type="project" value="InterPro"/>
</dbReference>
<feature type="domain" description="PAS" evidence="2">
    <location>
        <begin position="148"/>
        <end position="186"/>
    </location>
</feature>
<keyword evidence="6" id="KW-1185">Reference proteome</keyword>
<dbReference type="Pfam" id="PF01740">
    <property type="entry name" value="STAS"/>
    <property type="match status" value="1"/>
</dbReference>
<dbReference type="Pfam" id="PF13426">
    <property type="entry name" value="PAS_9"/>
    <property type="match status" value="1"/>
</dbReference>
<sequence length="522" mass="58404">MNLNDNSTDSLLAECIAQRDRLRRIIETTNLLVVEIDAGGRITYINPACQRYFGVTPEECLQQIAWTFIHPEEQDQAREHFRALIAQQQPSDTFESRLLLRDGSILHLRWTIAIHYTDNGQFSSLTAIAHDIDQLHHMRTRQQLQEEELQTFKLLVELAPDGIAIADTQLRMTYTNQAFCTMLGYESLIGKTVVDITYPDDHQQLADIAKTLQQGQTVHTTIRYVRSDGSLITVQASALGLYNRDGQLTGFASINRDVTAQIEAEEELRQSEQRNRTLLAAMPDLMFLLSSDGVFLNYKPDPTGRLLVPPEMFLNRHVTEVLPPELATQILQRIDALKRSGEMQTFEYQIEIDNQVEVYEARMVLLQDNVMVLSRNITAQRQAERERAAMQEQIIQAQQATLRELSTPLMPIADGVVAMPLIGAIDSARAQQIMESLLYGVAEYKARVAIIDITGVKVVDTQVAGALIRAAQAARMLGAKVVLTGISPEIAQTLVHIGADLGAMKTKATLQEGIRYALAGKQ</sequence>
<name>A9WDD6_CHLAA</name>
<dbReference type="PANTHER" id="PTHR33745:SF3">
    <property type="entry name" value="RSBT CO-ANTAGONIST PROTEIN RSBRC"/>
    <property type="match status" value="1"/>
</dbReference>
<dbReference type="eggNOG" id="COG1366">
    <property type="taxonomic scope" value="Bacteria"/>
</dbReference>
<dbReference type="Pfam" id="PF00989">
    <property type="entry name" value="PAS"/>
    <property type="match status" value="1"/>
</dbReference>
<dbReference type="Pfam" id="PF08448">
    <property type="entry name" value="PAS_4"/>
    <property type="match status" value="1"/>
</dbReference>
<dbReference type="InParanoid" id="A9WDD6"/>
<dbReference type="eggNOG" id="COG2202">
    <property type="taxonomic scope" value="Bacteria"/>
</dbReference>
<dbReference type="InterPro" id="IPR035965">
    <property type="entry name" value="PAS-like_dom_sf"/>
</dbReference>
<keyword evidence="1" id="KW-0597">Phosphoprotein</keyword>
<dbReference type="EMBL" id="CP000909">
    <property type="protein sequence ID" value="ABY37055.1"/>
    <property type="molecule type" value="Genomic_DNA"/>
</dbReference>
<gene>
    <name evidence="5" type="ordered locus">Caur_3878</name>
</gene>
<feature type="domain" description="PAC" evidence="3">
    <location>
        <begin position="218"/>
        <end position="270"/>
    </location>
</feature>
<dbReference type="SUPFAM" id="SSF52091">
    <property type="entry name" value="SpoIIaa-like"/>
    <property type="match status" value="1"/>
</dbReference>
<dbReference type="PATRIC" id="fig|324602.8.peg.4352"/>
<evidence type="ECO:0000313" key="6">
    <source>
        <dbReference type="Proteomes" id="UP000002008"/>
    </source>
</evidence>
<dbReference type="STRING" id="324602.Caur_3878"/>
<dbReference type="InterPro" id="IPR013656">
    <property type="entry name" value="PAS_4"/>
</dbReference>
<dbReference type="InterPro" id="IPR051932">
    <property type="entry name" value="Bact_StressResp_Reg"/>
</dbReference>
<dbReference type="PANTHER" id="PTHR33745">
    <property type="entry name" value="RSBT ANTAGONIST PROTEIN RSBS-RELATED"/>
    <property type="match status" value="1"/>
</dbReference>
<dbReference type="Gene3D" id="3.30.450.20">
    <property type="entry name" value="PAS domain"/>
    <property type="match status" value="3"/>
</dbReference>
<dbReference type="SMART" id="SM00086">
    <property type="entry name" value="PAC"/>
    <property type="match status" value="2"/>
</dbReference>
<evidence type="ECO:0000259" key="2">
    <source>
        <dbReference type="PROSITE" id="PS50112"/>
    </source>
</evidence>
<feature type="domain" description="PAC" evidence="3">
    <location>
        <begin position="92"/>
        <end position="144"/>
    </location>
</feature>
<dbReference type="PROSITE" id="PS50801">
    <property type="entry name" value="STAS"/>
    <property type="match status" value="1"/>
</dbReference>
<evidence type="ECO:0000259" key="4">
    <source>
        <dbReference type="PROSITE" id="PS50801"/>
    </source>
</evidence>
<feature type="domain" description="STAS" evidence="4">
    <location>
        <begin position="406"/>
        <end position="517"/>
    </location>
</feature>
<dbReference type="PROSITE" id="PS50113">
    <property type="entry name" value="PAC"/>
    <property type="match status" value="2"/>
</dbReference>
<dbReference type="InterPro" id="IPR000700">
    <property type="entry name" value="PAS-assoc_C"/>
</dbReference>
<organism evidence="5 6">
    <name type="scientific">Chloroflexus aurantiacus (strain ATCC 29366 / DSM 635 / J-10-fl)</name>
    <dbReference type="NCBI Taxonomy" id="324602"/>
    <lineage>
        <taxon>Bacteria</taxon>
        <taxon>Bacillati</taxon>
        <taxon>Chloroflexota</taxon>
        <taxon>Chloroflexia</taxon>
        <taxon>Chloroflexales</taxon>
        <taxon>Chloroflexineae</taxon>
        <taxon>Chloroflexaceae</taxon>
        <taxon>Chloroflexus</taxon>
    </lineage>
</organism>
<protein>
    <submittedName>
        <fullName evidence="5">PAS sensor protein</fullName>
    </submittedName>
</protein>
<dbReference type="CDD" id="cd00130">
    <property type="entry name" value="PAS"/>
    <property type="match status" value="3"/>
</dbReference>
<dbReference type="InterPro" id="IPR013767">
    <property type="entry name" value="PAS_fold"/>
</dbReference>